<feature type="signal peptide" evidence="1">
    <location>
        <begin position="1"/>
        <end position="20"/>
    </location>
</feature>
<protein>
    <recommendedName>
        <fullName evidence="4">Secreted protein</fullName>
    </recommendedName>
</protein>
<evidence type="ECO:0000313" key="2">
    <source>
        <dbReference type="EMBL" id="QSX75678.1"/>
    </source>
</evidence>
<evidence type="ECO:0000256" key="1">
    <source>
        <dbReference type="SAM" id="SignalP"/>
    </source>
</evidence>
<keyword evidence="3" id="KW-1185">Reference proteome</keyword>
<organism evidence="2 3">
    <name type="scientific">Lysobacter arenosi</name>
    <dbReference type="NCBI Taxonomy" id="2795387"/>
    <lineage>
        <taxon>Bacteria</taxon>
        <taxon>Pseudomonadati</taxon>
        <taxon>Pseudomonadota</taxon>
        <taxon>Gammaproteobacteria</taxon>
        <taxon>Lysobacterales</taxon>
        <taxon>Lysobacteraceae</taxon>
        <taxon>Lysobacter</taxon>
    </lineage>
</organism>
<evidence type="ECO:0000313" key="3">
    <source>
        <dbReference type="Proteomes" id="UP000663400"/>
    </source>
</evidence>
<keyword evidence="1" id="KW-0732">Signal</keyword>
<proteinExistence type="predicted"/>
<feature type="chain" id="PRO_5047348974" description="Secreted protein" evidence="1">
    <location>
        <begin position="21"/>
        <end position="139"/>
    </location>
</feature>
<sequence length="139" mass="14915">MNRRLHNSFLALLASASTLALCLAMALPAPQQPQVRPIALHMGPVDFTFTPSDPTASHGEQVEALARSIERRADQVDSLADAAALTAEIATAAALAEAVTSSRSFESATIDTEKKQARTAARHRRQTLVMPYFSFAPRG</sequence>
<evidence type="ECO:0008006" key="4">
    <source>
        <dbReference type="Google" id="ProtNLM"/>
    </source>
</evidence>
<gene>
    <name evidence="2" type="ORF">HIV01_003900</name>
</gene>
<reference evidence="2 3" key="1">
    <citation type="submission" date="2021-02" db="EMBL/GenBank/DDBJ databases">
        <title>Lysobacter arenosi sp. nov., isolated from soil of gangwondo yeongwol, south Korea.</title>
        <authorList>
            <person name="Kim K.R."/>
            <person name="Kim K.H."/>
            <person name="Jeon C.O."/>
        </authorList>
    </citation>
    <scope>NUCLEOTIDE SEQUENCE [LARGE SCALE GENOMIC DNA]</scope>
    <source>
        <strain evidence="2 3">R7</strain>
    </source>
</reference>
<dbReference type="EMBL" id="CP071517">
    <property type="protein sequence ID" value="QSX75678.1"/>
    <property type="molecule type" value="Genomic_DNA"/>
</dbReference>
<name>A0ABX7RC06_9GAMM</name>
<dbReference type="RefSeq" id="WP_200605035.1">
    <property type="nucleotide sequence ID" value="NZ_CP071517.1"/>
</dbReference>
<accession>A0ABX7RC06</accession>
<dbReference type="Proteomes" id="UP000663400">
    <property type="component" value="Chromosome"/>
</dbReference>